<organism evidence="1 2">
    <name type="scientific">Opisthorchis viverrini</name>
    <name type="common">Southeast Asian liver fluke</name>
    <dbReference type="NCBI Taxonomy" id="6198"/>
    <lineage>
        <taxon>Eukaryota</taxon>
        <taxon>Metazoa</taxon>
        <taxon>Spiralia</taxon>
        <taxon>Lophotrochozoa</taxon>
        <taxon>Platyhelminthes</taxon>
        <taxon>Trematoda</taxon>
        <taxon>Digenea</taxon>
        <taxon>Opisthorchiida</taxon>
        <taxon>Opisthorchiata</taxon>
        <taxon>Opisthorchiidae</taxon>
        <taxon>Opisthorchis</taxon>
    </lineage>
</organism>
<dbReference type="InterPro" id="IPR037177">
    <property type="entry name" value="DLC_sf"/>
</dbReference>
<dbReference type="KEGG" id="ovi:T265_05907"/>
<dbReference type="SUPFAM" id="SSF47473">
    <property type="entry name" value="EF-hand"/>
    <property type="match status" value="1"/>
</dbReference>
<protein>
    <submittedName>
        <fullName evidence="1">Uncharacterized protein</fullName>
    </submittedName>
</protein>
<evidence type="ECO:0000313" key="1">
    <source>
        <dbReference type="EMBL" id="KER26921.1"/>
    </source>
</evidence>
<dbReference type="SUPFAM" id="SSF54648">
    <property type="entry name" value="DLC"/>
    <property type="match status" value="1"/>
</dbReference>
<dbReference type="GO" id="GO:0007017">
    <property type="term" value="P:microtubule-based process"/>
    <property type="evidence" value="ECO:0007669"/>
    <property type="project" value="InterPro"/>
</dbReference>
<dbReference type="GeneID" id="20320089"/>
<dbReference type="SMART" id="SM01375">
    <property type="entry name" value="Dynein_light"/>
    <property type="match status" value="1"/>
</dbReference>
<keyword evidence="2" id="KW-1185">Reference proteome</keyword>
<dbReference type="GO" id="GO:0030286">
    <property type="term" value="C:dynein complex"/>
    <property type="evidence" value="ECO:0007669"/>
    <property type="project" value="InterPro"/>
</dbReference>
<proteinExistence type="predicted"/>
<dbReference type="Pfam" id="PF01221">
    <property type="entry name" value="Dynein_light"/>
    <property type="match status" value="1"/>
</dbReference>
<evidence type="ECO:0000313" key="2">
    <source>
        <dbReference type="Proteomes" id="UP000054324"/>
    </source>
</evidence>
<dbReference type="InterPro" id="IPR001372">
    <property type="entry name" value="Dynein_light_chain_typ-1/2"/>
</dbReference>
<dbReference type="AlphaFoldDB" id="A0A074ZIU5"/>
<dbReference type="EMBL" id="KL596735">
    <property type="protein sequence ID" value="KER26921.1"/>
    <property type="molecule type" value="Genomic_DNA"/>
</dbReference>
<reference evidence="1 2" key="1">
    <citation type="submission" date="2013-11" db="EMBL/GenBank/DDBJ databases">
        <title>Opisthorchis viverrini - life in the bile duct.</title>
        <authorList>
            <person name="Young N.D."/>
            <person name="Nagarajan N."/>
            <person name="Lin S.J."/>
            <person name="Korhonen P.K."/>
            <person name="Jex A.R."/>
            <person name="Hall R.S."/>
            <person name="Safavi-Hemami H."/>
            <person name="Kaewkong W."/>
            <person name="Bertrand D."/>
            <person name="Gao S."/>
            <person name="Seet Q."/>
            <person name="Wongkham S."/>
            <person name="Teh B.T."/>
            <person name="Wongkham C."/>
            <person name="Intapan P.M."/>
            <person name="Maleewong W."/>
            <person name="Yang X."/>
            <person name="Hu M."/>
            <person name="Wang Z."/>
            <person name="Hofmann A."/>
            <person name="Sternberg P.W."/>
            <person name="Tan P."/>
            <person name="Wang J."/>
            <person name="Gasser R.B."/>
        </authorList>
    </citation>
    <scope>NUCLEOTIDE SEQUENCE [LARGE SCALE GENOMIC DNA]</scope>
</reference>
<gene>
    <name evidence="1" type="ORF">T265_05907</name>
</gene>
<dbReference type="Proteomes" id="UP000054324">
    <property type="component" value="Unassembled WGS sequence"/>
</dbReference>
<dbReference type="InterPro" id="IPR011992">
    <property type="entry name" value="EF-hand-dom_pair"/>
</dbReference>
<dbReference type="RefSeq" id="XP_009169306.1">
    <property type="nucleotide sequence ID" value="XM_009171042.1"/>
</dbReference>
<accession>A0A074ZIU5</accession>
<name>A0A074ZIU5_OPIVI</name>
<dbReference type="CTD" id="20320089"/>
<sequence>MDNYVEQFLDMDPEHKEYICMEDLRKFKQRKQFQDDFVQDWQQKFGPNNSDKITLVDVCRVRGVDIKDVRKFYGPMPDELRDVEIIECDMPLAMRVQVCKVINEGQKRCPDEPSFVQHIKKTLDNQFGKLWHVITVHGRYYSFYTYEMGYNFAFKKNECIFLVYKTPDVEDI</sequence>
<dbReference type="CDD" id="cd21454">
    <property type="entry name" value="DLC-like_TAL"/>
    <property type="match status" value="1"/>
</dbReference>
<dbReference type="OrthoDB" id="6243318at2759"/>
<dbReference type="Gene3D" id="3.30.740.10">
    <property type="entry name" value="Protein Inhibitor Of Neuronal Nitric Oxide Synthase"/>
    <property type="match status" value="1"/>
</dbReference>